<keyword evidence="2" id="KW-0808">Transferase</keyword>
<dbReference type="GO" id="GO:0032259">
    <property type="term" value="P:methylation"/>
    <property type="evidence" value="ECO:0007669"/>
    <property type="project" value="UniProtKB-KW"/>
</dbReference>
<evidence type="ECO:0000256" key="2">
    <source>
        <dbReference type="ARBA" id="ARBA00022679"/>
    </source>
</evidence>
<dbReference type="Gene3D" id="3.40.50.150">
    <property type="entry name" value="Vaccinia Virus protein VP39"/>
    <property type="match status" value="1"/>
</dbReference>
<dbReference type="EMBL" id="LAZR01007316">
    <property type="protein sequence ID" value="KKM86050.1"/>
    <property type="molecule type" value="Genomic_DNA"/>
</dbReference>
<dbReference type="InterPro" id="IPR002941">
    <property type="entry name" value="DNA_methylase_N4/N6"/>
</dbReference>
<dbReference type="InterPro" id="IPR029063">
    <property type="entry name" value="SAM-dependent_MTases_sf"/>
</dbReference>
<evidence type="ECO:0000313" key="4">
    <source>
        <dbReference type="EMBL" id="KKM86050.1"/>
    </source>
</evidence>
<dbReference type="AlphaFoldDB" id="A0A0F9NB96"/>
<organism evidence="4">
    <name type="scientific">marine sediment metagenome</name>
    <dbReference type="NCBI Taxonomy" id="412755"/>
    <lineage>
        <taxon>unclassified sequences</taxon>
        <taxon>metagenomes</taxon>
        <taxon>ecological metagenomes</taxon>
    </lineage>
</organism>
<dbReference type="SUPFAM" id="SSF53335">
    <property type="entry name" value="S-adenosyl-L-methionine-dependent methyltransferases"/>
    <property type="match status" value="1"/>
</dbReference>
<gene>
    <name evidence="4" type="ORF">LCGC14_1282800</name>
</gene>
<comment type="caution">
    <text evidence="4">The sequence shown here is derived from an EMBL/GenBank/DDBJ whole genome shotgun (WGS) entry which is preliminary data.</text>
</comment>
<reference evidence="4" key="1">
    <citation type="journal article" date="2015" name="Nature">
        <title>Complex archaea that bridge the gap between prokaryotes and eukaryotes.</title>
        <authorList>
            <person name="Spang A."/>
            <person name="Saw J.H."/>
            <person name="Jorgensen S.L."/>
            <person name="Zaremba-Niedzwiedzka K."/>
            <person name="Martijn J."/>
            <person name="Lind A.E."/>
            <person name="van Eijk R."/>
            <person name="Schleper C."/>
            <person name="Guy L."/>
            <person name="Ettema T.J."/>
        </authorList>
    </citation>
    <scope>NUCLEOTIDE SEQUENCE</scope>
</reference>
<protein>
    <recommendedName>
        <fullName evidence="3">DNA methylase N-4/N-6 domain-containing protein</fullName>
    </recommendedName>
</protein>
<feature type="domain" description="DNA methylase N-4/N-6" evidence="3">
    <location>
        <begin position="71"/>
        <end position="108"/>
    </location>
</feature>
<dbReference type="PRINTS" id="PR00508">
    <property type="entry name" value="S21N4MTFRASE"/>
</dbReference>
<dbReference type="InterPro" id="IPR001091">
    <property type="entry name" value="RM_Methyltransferase"/>
</dbReference>
<accession>A0A0F9NB96</accession>
<evidence type="ECO:0000256" key="1">
    <source>
        <dbReference type="ARBA" id="ARBA00022603"/>
    </source>
</evidence>
<sequence>AYRAFPRVRSARKKYQQDTQDEWFKRARKRPLEFAPCDRCAGIGIDPEDKLEIVCSDCLGAGVLEIELEPSLVLDPFIGSGTTLIVARKLGRHGIGLDIAMDYLKLASKRLGLKALQSWEAGQGKDGEGKDLSLLPLWSAKEREQ</sequence>
<evidence type="ECO:0000259" key="3">
    <source>
        <dbReference type="Pfam" id="PF01555"/>
    </source>
</evidence>
<dbReference type="GO" id="GO:0003677">
    <property type="term" value="F:DNA binding"/>
    <property type="evidence" value="ECO:0007669"/>
    <property type="project" value="InterPro"/>
</dbReference>
<keyword evidence="1" id="KW-0489">Methyltransferase</keyword>
<dbReference type="GO" id="GO:0008170">
    <property type="term" value="F:N-methyltransferase activity"/>
    <property type="evidence" value="ECO:0007669"/>
    <property type="project" value="InterPro"/>
</dbReference>
<proteinExistence type="predicted"/>
<feature type="non-terminal residue" evidence="4">
    <location>
        <position position="1"/>
    </location>
</feature>
<name>A0A0F9NB96_9ZZZZ</name>
<dbReference type="Pfam" id="PF01555">
    <property type="entry name" value="N6_N4_Mtase"/>
    <property type="match status" value="1"/>
</dbReference>